<proteinExistence type="predicted"/>
<keyword evidence="3" id="KW-1185">Reference proteome</keyword>
<dbReference type="Proteomes" id="UP001054252">
    <property type="component" value="Unassembled WGS sequence"/>
</dbReference>
<evidence type="ECO:0000313" key="3">
    <source>
        <dbReference type="Proteomes" id="UP001054252"/>
    </source>
</evidence>
<gene>
    <name evidence="2" type="ORF">SLEP1_g18049</name>
</gene>
<evidence type="ECO:0000313" key="2">
    <source>
        <dbReference type="EMBL" id="GKV06122.1"/>
    </source>
</evidence>
<sequence length="120" mass="13237">MEACEISCVHQGLGPTSLLEEVSQENHIKSSSIIVMKPSFNAKICHFGTSQLCRETEENKIGKSKKVEIGKIVEVDERSKKLMRSDSGKMHFAGAIGYMSPDSKPAASQHKNPTCMPSKW</sequence>
<reference evidence="2 3" key="1">
    <citation type="journal article" date="2021" name="Commun. Biol.">
        <title>The genome of Shorea leprosula (Dipterocarpaceae) highlights the ecological relevance of drought in aseasonal tropical rainforests.</title>
        <authorList>
            <person name="Ng K.K.S."/>
            <person name="Kobayashi M.J."/>
            <person name="Fawcett J.A."/>
            <person name="Hatakeyama M."/>
            <person name="Paape T."/>
            <person name="Ng C.H."/>
            <person name="Ang C.C."/>
            <person name="Tnah L.H."/>
            <person name="Lee C.T."/>
            <person name="Nishiyama T."/>
            <person name="Sese J."/>
            <person name="O'Brien M.J."/>
            <person name="Copetti D."/>
            <person name="Mohd Noor M.I."/>
            <person name="Ong R.C."/>
            <person name="Putra M."/>
            <person name="Sireger I.Z."/>
            <person name="Indrioko S."/>
            <person name="Kosugi Y."/>
            <person name="Izuno A."/>
            <person name="Isagi Y."/>
            <person name="Lee S.L."/>
            <person name="Shimizu K.K."/>
        </authorList>
    </citation>
    <scope>NUCLEOTIDE SEQUENCE [LARGE SCALE GENOMIC DNA]</scope>
    <source>
        <strain evidence="2">214</strain>
    </source>
</reference>
<dbReference type="PANTHER" id="PTHR46863:SF1">
    <property type="entry name" value="PROTEIN KINASE SUPERFAMILY PROTEIN"/>
    <property type="match status" value="1"/>
</dbReference>
<feature type="region of interest" description="Disordered" evidence="1">
    <location>
        <begin position="101"/>
        <end position="120"/>
    </location>
</feature>
<accession>A0AAV5IW93</accession>
<organism evidence="2 3">
    <name type="scientific">Rubroshorea leprosula</name>
    <dbReference type="NCBI Taxonomy" id="152421"/>
    <lineage>
        <taxon>Eukaryota</taxon>
        <taxon>Viridiplantae</taxon>
        <taxon>Streptophyta</taxon>
        <taxon>Embryophyta</taxon>
        <taxon>Tracheophyta</taxon>
        <taxon>Spermatophyta</taxon>
        <taxon>Magnoliopsida</taxon>
        <taxon>eudicotyledons</taxon>
        <taxon>Gunneridae</taxon>
        <taxon>Pentapetalae</taxon>
        <taxon>rosids</taxon>
        <taxon>malvids</taxon>
        <taxon>Malvales</taxon>
        <taxon>Dipterocarpaceae</taxon>
        <taxon>Rubroshorea</taxon>
    </lineage>
</organism>
<dbReference type="PANTHER" id="PTHR46863">
    <property type="entry name" value="OS09G0572100 PROTEIN"/>
    <property type="match status" value="1"/>
</dbReference>
<protein>
    <submittedName>
        <fullName evidence="2">Uncharacterized protein</fullName>
    </submittedName>
</protein>
<dbReference type="EMBL" id="BPVZ01000024">
    <property type="protein sequence ID" value="GKV06122.1"/>
    <property type="molecule type" value="Genomic_DNA"/>
</dbReference>
<comment type="caution">
    <text evidence="2">The sequence shown here is derived from an EMBL/GenBank/DDBJ whole genome shotgun (WGS) entry which is preliminary data.</text>
</comment>
<name>A0AAV5IW93_9ROSI</name>
<dbReference type="AlphaFoldDB" id="A0AAV5IW93"/>
<evidence type="ECO:0000256" key="1">
    <source>
        <dbReference type="SAM" id="MobiDB-lite"/>
    </source>
</evidence>